<reference evidence="2" key="1">
    <citation type="journal article" date="2020" name="Fungal Divers.">
        <title>Resolving the Mortierellaceae phylogeny through synthesis of multi-gene phylogenetics and phylogenomics.</title>
        <authorList>
            <person name="Vandepol N."/>
            <person name="Liber J."/>
            <person name="Desiro A."/>
            <person name="Na H."/>
            <person name="Kennedy M."/>
            <person name="Barry K."/>
            <person name="Grigoriev I.V."/>
            <person name="Miller A.N."/>
            <person name="O'Donnell K."/>
            <person name="Stajich J.E."/>
            <person name="Bonito G."/>
        </authorList>
    </citation>
    <scope>NUCLEOTIDE SEQUENCE</scope>
    <source>
        <strain evidence="2">KOD1015</strain>
    </source>
</reference>
<dbReference type="GO" id="GO:0051539">
    <property type="term" value="F:4 iron, 4 sulfur cluster binding"/>
    <property type="evidence" value="ECO:0007669"/>
    <property type="project" value="UniProtKB-KW"/>
</dbReference>
<dbReference type="GO" id="GO:0046872">
    <property type="term" value="F:metal ion binding"/>
    <property type="evidence" value="ECO:0007669"/>
    <property type="project" value="UniProtKB-KW"/>
</dbReference>
<name>A0A9P6FJI7_9FUNG</name>
<accession>A0A9P6FJI7</accession>
<gene>
    <name evidence="2" type="ORF">BGW38_009147</name>
</gene>
<dbReference type="Pfam" id="PF26466">
    <property type="entry name" value="DNA_primase_lrg_N"/>
    <property type="match status" value="1"/>
</dbReference>
<dbReference type="AlphaFoldDB" id="A0A9P6FJI7"/>
<proteinExistence type="predicted"/>
<evidence type="ECO:0000256" key="1">
    <source>
        <dbReference type="SAM" id="MobiDB-lite"/>
    </source>
</evidence>
<dbReference type="PANTHER" id="PTHR10537">
    <property type="entry name" value="DNA PRIMASE LARGE SUBUNIT"/>
    <property type="match status" value="1"/>
</dbReference>
<sequence>MFTQPNRKSRLLASRGLGGPRFDINDEPYPTRLNFYKDPPQMEISIDEFEQFALDRMQVLSALQTAQMRNLPQPQLDKVMGDALQKYMPLSPRSASTPQKQLMDERRKDHISHFILRLAYSR</sequence>
<comment type="caution">
    <text evidence="2">The sequence shown here is derived from an EMBL/GenBank/DDBJ whole genome shotgun (WGS) entry which is preliminary data.</text>
</comment>
<evidence type="ECO:0000313" key="3">
    <source>
        <dbReference type="Proteomes" id="UP000780801"/>
    </source>
</evidence>
<dbReference type="Gene3D" id="1.20.930.80">
    <property type="match status" value="1"/>
</dbReference>
<dbReference type="EMBL" id="JAABOA010006598">
    <property type="protein sequence ID" value="KAF9557599.1"/>
    <property type="molecule type" value="Genomic_DNA"/>
</dbReference>
<organism evidence="2 3">
    <name type="scientific">Lunasporangiospora selenospora</name>
    <dbReference type="NCBI Taxonomy" id="979761"/>
    <lineage>
        <taxon>Eukaryota</taxon>
        <taxon>Fungi</taxon>
        <taxon>Fungi incertae sedis</taxon>
        <taxon>Mucoromycota</taxon>
        <taxon>Mortierellomycotina</taxon>
        <taxon>Mortierellomycetes</taxon>
        <taxon>Mortierellales</taxon>
        <taxon>Mortierellaceae</taxon>
        <taxon>Lunasporangiospora</taxon>
    </lineage>
</organism>
<evidence type="ECO:0000313" key="2">
    <source>
        <dbReference type="EMBL" id="KAF9557599.1"/>
    </source>
</evidence>
<dbReference type="GO" id="GO:0005658">
    <property type="term" value="C:alpha DNA polymerase:primase complex"/>
    <property type="evidence" value="ECO:0007669"/>
    <property type="project" value="TreeGrafter"/>
</dbReference>
<feature type="non-terminal residue" evidence="2">
    <location>
        <position position="1"/>
    </location>
</feature>
<feature type="region of interest" description="Disordered" evidence="1">
    <location>
        <begin position="1"/>
        <end position="24"/>
    </location>
</feature>
<dbReference type="GO" id="GO:0006269">
    <property type="term" value="P:DNA replication, synthesis of primer"/>
    <property type="evidence" value="ECO:0007669"/>
    <property type="project" value="UniProtKB-KW"/>
</dbReference>
<dbReference type="OrthoDB" id="421393at2759"/>
<dbReference type="InterPro" id="IPR007238">
    <property type="entry name" value="DNA_primase_lsu_euk/arc"/>
</dbReference>
<keyword evidence="3" id="KW-1185">Reference proteome</keyword>
<dbReference type="PANTHER" id="PTHR10537:SF3">
    <property type="entry name" value="DNA PRIMASE LARGE SUBUNIT"/>
    <property type="match status" value="1"/>
</dbReference>
<dbReference type="GO" id="GO:0006270">
    <property type="term" value="P:DNA replication initiation"/>
    <property type="evidence" value="ECO:0007669"/>
    <property type="project" value="TreeGrafter"/>
</dbReference>
<dbReference type="Proteomes" id="UP000780801">
    <property type="component" value="Unassembled WGS sequence"/>
</dbReference>
<protein>
    <submittedName>
        <fullName evidence="2">Uncharacterized protein</fullName>
    </submittedName>
</protein>